<dbReference type="eggNOG" id="COG5388">
    <property type="taxonomic scope" value="Bacteria"/>
</dbReference>
<gene>
    <name evidence="1" type="ORF">M2A_1613</name>
</gene>
<proteinExistence type="predicted"/>
<dbReference type="RefSeq" id="WP_197052880.1">
    <property type="nucleotide sequence ID" value="NZ_BBIO01000007.1"/>
</dbReference>
<dbReference type="EMBL" id="BBIO01000007">
    <property type="protein sequence ID" value="GAK45114.1"/>
    <property type="molecule type" value="Genomic_DNA"/>
</dbReference>
<accession>A0A081BAP6</accession>
<evidence type="ECO:0000313" key="1">
    <source>
        <dbReference type="EMBL" id="GAK45114.1"/>
    </source>
</evidence>
<dbReference type="Proteomes" id="UP000028702">
    <property type="component" value="Unassembled WGS sequence"/>
</dbReference>
<organism evidence="1 2">
    <name type="scientific">Tepidicaulis marinus</name>
    <dbReference type="NCBI Taxonomy" id="1333998"/>
    <lineage>
        <taxon>Bacteria</taxon>
        <taxon>Pseudomonadati</taxon>
        <taxon>Pseudomonadota</taxon>
        <taxon>Alphaproteobacteria</taxon>
        <taxon>Hyphomicrobiales</taxon>
        <taxon>Parvibaculaceae</taxon>
        <taxon>Tepidicaulis</taxon>
    </lineage>
</organism>
<comment type="caution">
    <text evidence="1">The sequence shown here is derived from an EMBL/GenBank/DDBJ whole genome shotgun (WGS) entry which is preliminary data.</text>
</comment>
<dbReference type="AlphaFoldDB" id="A0A081BAP6"/>
<keyword evidence="2" id="KW-1185">Reference proteome</keyword>
<name>A0A081BAP6_9HYPH</name>
<evidence type="ECO:0000313" key="2">
    <source>
        <dbReference type="Proteomes" id="UP000028702"/>
    </source>
</evidence>
<reference evidence="1 2" key="1">
    <citation type="submission" date="2014-07" db="EMBL/GenBank/DDBJ databases">
        <title>Tepidicaulis marinum gen. nov., sp. nov., a novel marine bacterium denitrifying nitrate to nitrous oxide strictly under microaerobic conditions.</title>
        <authorList>
            <person name="Takeuchi M."/>
            <person name="Yamagishi T."/>
            <person name="Kamagata Y."/>
            <person name="Oshima K."/>
            <person name="Hattori M."/>
            <person name="Katayama T."/>
            <person name="Hanada S."/>
            <person name="Tamaki H."/>
            <person name="Marumo K."/>
            <person name="Maeda H."/>
            <person name="Nedachi M."/>
            <person name="Iwasaki W."/>
            <person name="Suwa Y."/>
            <person name="Sakata S."/>
        </authorList>
    </citation>
    <scope>NUCLEOTIDE SEQUENCE [LARGE SCALE GENOMIC DNA]</scope>
    <source>
        <strain evidence="1 2">MA2</strain>
    </source>
</reference>
<dbReference type="InterPro" id="IPR009922">
    <property type="entry name" value="DUF1457"/>
</dbReference>
<dbReference type="Pfam" id="PF07310">
    <property type="entry name" value="PAS_5"/>
    <property type="match status" value="1"/>
</dbReference>
<dbReference type="STRING" id="1333998.M2A_1613"/>
<protein>
    <submittedName>
        <fullName evidence="1">Conserved protein</fullName>
    </submittedName>
</protein>
<sequence>MQEAQFTQSQDGYRGFRSQLPLPELQKLFDYWLARHPDGALPSRADIDPVHIPSLLPGICLMEISHPDLKAKVRLAGTRLREGYGMELTGRMLDEALPPGEARYWQAVAHRVAVQRKPAYGVTRNVGEDRPTFHQVWLRLPLAGENGEVAMMIGYDAFLLSKKADALVKDPGKIVQIA</sequence>